<gene>
    <name evidence="3" type="ORF">J2S41_002579</name>
</gene>
<dbReference type="Proteomes" id="UP001183643">
    <property type="component" value="Unassembled WGS sequence"/>
</dbReference>
<evidence type="ECO:0000256" key="2">
    <source>
        <dbReference type="SAM" id="SignalP"/>
    </source>
</evidence>
<dbReference type="PROSITE" id="PS51257">
    <property type="entry name" value="PROKAR_LIPOPROTEIN"/>
    <property type="match status" value="1"/>
</dbReference>
<keyword evidence="2" id="KW-0732">Signal</keyword>
<evidence type="ECO:0000313" key="4">
    <source>
        <dbReference type="Proteomes" id="UP001183643"/>
    </source>
</evidence>
<dbReference type="EMBL" id="JAVDYB010000001">
    <property type="protein sequence ID" value="MDR7275801.1"/>
    <property type="molecule type" value="Genomic_DNA"/>
</dbReference>
<name>A0AAE4C8R5_9ACTN</name>
<comment type="caution">
    <text evidence="3">The sequence shown here is derived from an EMBL/GenBank/DDBJ whole genome shotgun (WGS) entry which is preliminary data.</text>
</comment>
<organism evidence="3 4">
    <name type="scientific">Catenuloplanes atrovinosus</name>
    <dbReference type="NCBI Taxonomy" id="137266"/>
    <lineage>
        <taxon>Bacteria</taxon>
        <taxon>Bacillati</taxon>
        <taxon>Actinomycetota</taxon>
        <taxon>Actinomycetes</taxon>
        <taxon>Micromonosporales</taxon>
        <taxon>Micromonosporaceae</taxon>
        <taxon>Catenuloplanes</taxon>
    </lineage>
</organism>
<feature type="region of interest" description="Disordered" evidence="1">
    <location>
        <begin position="46"/>
        <end position="76"/>
    </location>
</feature>
<keyword evidence="4" id="KW-1185">Reference proteome</keyword>
<dbReference type="AlphaFoldDB" id="A0AAE4C8R5"/>
<accession>A0AAE4C8R5</accession>
<feature type="chain" id="PRO_5042132355" evidence="2">
    <location>
        <begin position="22"/>
        <end position="314"/>
    </location>
</feature>
<feature type="signal peptide" evidence="2">
    <location>
        <begin position="1"/>
        <end position="21"/>
    </location>
</feature>
<reference evidence="3" key="1">
    <citation type="submission" date="2023-07" db="EMBL/GenBank/DDBJ databases">
        <title>Sequencing the genomes of 1000 actinobacteria strains.</title>
        <authorList>
            <person name="Klenk H.-P."/>
        </authorList>
    </citation>
    <scope>NUCLEOTIDE SEQUENCE</scope>
    <source>
        <strain evidence="3">DSM 44707</strain>
    </source>
</reference>
<evidence type="ECO:0000256" key="1">
    <source>
        <dbReference type="SAM" id="MobiDB-lite"/>
    </source>
</evidence>
<evidence type="ECO:0000313" key="3">
    <source>
        <dbReference type="EMBL" id="MDR7275801.1"/>
    </source>
</evidence>
<protein>
    <submittedName>
        <fullName evidence="3">Uncharacterized protein</fullName>
    </submittedName>
</protein>
<proteinExistence type="predicted"/>
<dbReference type="RefSeq" id="WP_310367209.1">
    <property type="nucleotide sequence ID" value="NZ_JAVDYB010000001.1"/>
</dbReference>
<sequence length="314" mass="31560">MRTRIAAGTAVLAIMSMGACASPGERAGGGQPSPAASLGSSWESCAAAGAPRPIPPERGSGMIPPINSDQGGGPRLPEDFTPVAVTVCDGEERRGDDPAAVAALAAALRLPDLPGTAEACTLEALILPWFVLHDANGAWIRPGVPFDECRKPRREVLDALDPFRGGPPAIPPGSALSVRTGCSDTHADMIAVTSGRGTDAEPAGPPAADADLRLCLYQVDESELGSGKPAGTLRAGAVLTAQAWSAVRAAFPPAAKAAPCTARSTSFALLQPVSGAGPATYVELSGCGRTMRDGAGLAAGDPRLTAAIEQAATG</sequence>